<organism evidence="9 10">
    <name type="scientific">Candidatus Fimisoma avicola</name>
    <dbReference type="NCBI Taxonomy" id="2840826"/>
    <lineage>
        <taxon>Bacteria</taxon>
        <taxon>Bacillati</taxon>
        <taxon>Bacillota</taxon>
        <taxon>Clostridia</taxon>
        <taxon>Eubacteriales</taxon>
        <taxon>Candidatus Fimisoma</taxon>
    </lineage>
</organism>
<comment type="function">
    <text evidence="1">Site-specific tyrosine recombinase, which acts by catalyzing the cutting and rejoining of the recombining DNA molecules.</text>
</comment>
<dbReference type="InterPro" id="IPR002104">
    <property type="entry name" value="Integrase_catalytic"/>
</dbReference>
<dbReference type="InterPro" id="IPR004107">
    <property type="entry name" value="Integrase_SAM-like_N"/>
</dbReference>
<dbReference type="Gene3D" id="1.10.443.10">
    <property type="entry name" value="Intergrase catalytic core"/>
    <property type="match status" value="1"/>
</dbReference>
<evidence type="ECO:0000256" key="3">
    <source>
        <dbReference type="ARBA" id="ARBA00022908"/>
    </source>
</evidence>
<feature type="domain" description="Core-binding (CB)" evidence="8">
    <location>
        <begin position="1"/>
        <end position="83"/>
    </location>
</feature>
<reference evidence="9" key="2">
    <citation type="journal article" date="2021" name="PeerJ">
        <title>Extensive microbial diversity within the chicken gut microbiome revealed by metagenomics and culture.</title>
        <authorList>
            <person name="Gilroy R."/>
            <person name="Ravi A."/>
            <person name="Getino M."/>
            <person name="Pursley I."/>
            <person name="Horton D.L."/>
            <person name="Alikhan N.F."/>
            <person name="Baker D."/>
            <person name="Gharbi K."/>
            <person name="Hall N."/>
            <person name="Watson M."/>
            <person name="Adriaenssens E.M."/>
            <person name="Foster-Nyarko E."/>
            <person name="Jarju S."/>
            <person name="Secka A."/>
            <person name="Antonio M."/>
            <person name="Oren A."/>
            <person name="Chaudhuri R.R."/>
            <person name="La Ragione R."/>
            <person name="Hildebrand F."/>
            <person name="Pallen M.J."/>
        </authorList>
    </citation>
    <scope>NUCLEOTIDE SEQUENCE</scope>
    <source>
        <strain evidence="9">11300</strain>
    </source>
</reference>
<evidence type="ECO:0000256" key="2">
    <source>
        <dbReference type="ARBA" id="ARBA00008857"/>
    </source>
</evidence>
<dbReference type="GO" id="GO:0003677">
    <property type="term" value="F:DNA binding"/>
    <property type="evidence" value="ECO:0007669"/>
    <property type="project" value="UniProtKB-UniRule"/>
</dbReference>
<feature type="non-terminal residue" evidence="9">
    <location>
        <position position="175"/>
    </location>
</feature>
<dbReference type="InterPro" id="IPR011010">
    <property type="entry name" value="DNA_brk_join_enz"/>
</dbReference>
<dbReference type="SUPFAM" id="SSF56349">
    <property type="entry name" value="DNA breaking-rejoining enzymes"/>
    <property type="match status" value="1"/>
</dbReference>
<dbReference type="InterPro" id="IPR013762">
    <property type="entry name" value="Integrase-like_cat_sf"/>
</dbReference>
<evidence type="ECO:0000256" key="6">
    <source>
        <dbReference type="PROSITE-ProRule" id="PRU01248"/>
    </source>
</evidence>
<comment type="caution">
    <text evidence="9">The sequence shown here is derived from an EMBL/GenBank/DDBJ whole genome shotgun (WGS) entry which is preliminary data.</text>
</comment>
<dbReference type="EMBL" id="DVMO01000024">
    <property type="protein sequence ID" value="HIU27042.1"/>
    <property type="molecule type" value="Genomic_DNA"/>
</dbReference>
<dbReference type="PROSITE" id="PS51900">
    <property type="entry name" value="CB"/>
    <property type="match status" value="1"/>
</dbReference>
<comment type="similarity">
    <text evidence="2">Belongs to the 'phage' integrase family.</text>
</comment>
<dbReference type="Gene3D" id="1.10.150.130">
    <property type="match status" value="1"/>
</dbReference>
<evidence type="ECO:0000256" key="1">
    <source>
        <dbReference type="ARBA" id="ARBA00003283"/>
    </source>
</evidence>
<keyword evidence="3" id="KW-0229">DNA integration</keyword>
<dbReference type="PANTHER" id="PTHR30349">
    <property type="entry name" value="PHAGE INTEGRASE-RELATED"/>
    <property type="match status" value="1"/>
</dbReference>
<evidence type="ECO:0000256" key="4">
    <source>
        <dbReference type="ARBA" id="ARBA00023125"/>
    </source>
</evidence>
<dbReference type="Proteomes" id="UP000824091">
    <property type="component" value="Unassembled WGS sequence"/>
</dbReference>
<evidence type="ECO:0000259" key="7">
    <source>
        <dbReference type="PROSITE" id="PS51898"/>
    </source>
</evidence>
<evidence type="ECO:0000259" key="8">
    <source>
        <dbReference type="PROSITE" id="PS51900"/>
    </source>
</evidence>
<dbReference type="InterPro" id="IPR010998">
    <property type="entry name" value="Integrase_recombinase_N"/>
</dbReference>
<feature type="domain" description="Tyr recombinase" evidence="7">
    <location>
        <begin position="104"/>
        <end position="175"/>
    </location>
</feature>
<keyword evidence="4 6" id="KW-0238">DNA-binding</keyword>
<dbReference type="PROSITE" id="PS51898">
    <property type="entry name" value="TYR_RECOMBINASE"/>
    <property type="match status" value="1"/>
</dbReference>
<name>A0A9D1I3D3_9FIRM</name>
<dbReference type="Pfam" id="PF00589">
    <property type="entry name" value="Phage_integrase"/>
    <property type="match status" value="1"/>
</dbReference>
<protein>
    <submittedName>
        <fullName evidence="9">Site-specific integrase</fullName>
    </submittedName>
</protein>
<dbReference type="GO" id="GO:0006310">
    <property type="term" value="P:DNA recombination"/>
    <property type="evidence" value="ECO:0007669"/>
    <property type="project" value="UniProtKB-KW"/>
</dbReference>
<dbReference type="GO" id="GO:0015074">
    <property type="term" value="P:DNA integration"/>
    <property type="evidence" value="ECO:0007669"/>
    <property type="project" value="UniProtKB-KW"/>
</dbReference>
<evidence type="ECO:0000313" key="9">
    <source>
        <dbReference type="EMBL" id="HIU27042.1"/>
    </source>
</evidence>
<reference evidence="9" key="1">
    <citation type="submission" date="2020-10" db="EMBL/GenBank/DDBJ databases">
        <authorList>
            <person name="Gilroy R."/>
        </authorList>
    </citation>
    <scope>NUCLEOTIDE SEQUENCE</scope>
    <source>
        <strain evidence="9">11300</strain>
    </source>
</reference>
<accession>A0A9D1I3D3</accession>
<sequence>MYKDQFEKYLKEEKKSAGNTSRAYIRDVEQFSRFLKDRGLDEDVFATNADVVAFLMELKNAGSSKSTVNRKLSSIRIYYDFLMKKAGMASNPADNIKSPKIEKKSMDFLTVEQINRLMELPDDSKKGIRDRALLELMYATGIRAGEVINLEMADLNLRMGFITCQGEHMRARIIP</sequence>
<gene>
    <name evidence="9" type="ORF">IAD16_01510</name>
</gene>
<proteinExistence type="inferred from homology"/>
<dbReference type="Pfam" id="PF02899">
    <property type="entry name" value="Phage_int_SAM_1"/>
    <property type="match status" value="1"/>
</dbReference>
<keyword evidence="5" id="KW-0233">DNA recombination</keyword>
<dbReference type="AlphaFoldDB" id="A0A9D1I3D3"/>
<dbReference type="InterPro" id="IPR044068">
    <property type="entry name" value="CB"/>
</dbReference>
<dbReference type="PANTHER" id="PTHR30349:SF41">
    <property type="entry name" value="INTEGRASE_RECOMBINASE PROTEIN MJ0367-RELATED"/>
    <property type="match status" value="1"/>
</dbReference>
<evidence type="ECO:0000313" key="10">
    <source>
        <dbReference type="Proteomes" id="UP000824091"/>
    </source>
</evidence>
<dbReference type="InterPro" id="IPR050090">
    <property type="entry name" value="Tyrosine_recombinase_XerCD"/>
</dbReference>
<evidence type="ECO:0000256" key="5">
    <source>
        <dbReference type="ARBA" id="ARBA00023172"/>
    </source>
</evidence>